<organism evidence="2 3">
    <name type="scientific">Nesidiocoris tenuis</name>
    <dbReference type="NCBI Taxonomy" id="355587"/>
    <lineage>
        <taxon>Eukaryota</taxon>
        <taxon>Metazoa</taxon>
        <taxon>Ecdysozoa</taxon>
        <taxon>Arthropoda</taxon>
        <taxon>Hexapoda</taxon>
        <taxon>Insecta</taxon>
        <taxon>Pterygota</taxon>
        <taxon>Neoptera</taxon>
        <taxon>Paraneoptera</taxon>
        <taxon>Hemiptera</taxon>
        <taxon>Heteroptera</taxon>
        <taxon>Panheteroptera</taxon>
        <taxon>Cimicomorpha</taxon>
        <taxon>Miridae</taxon>
        <taxon>Dicyphina</taxon>
        <taxon>Nesidiocoris</taxon>
    </lineage>
</organism>
<evidence type="ECO:0000313" key="3">
    <source>
        <dbReference type="Proteomes" id="UP001307889"/>
    </source>
</evidence>
<reference evidence="2 3" key="1">
    <citation type="submission" date="2023-09" db="EMBL/GenBank/DDBJ databases">
        <title>Nesidiocoris tenuis whole genome shotgun sequence.</title>
        <authorList>
            <person name="Shibata T."/>
            <person name="Shimoda M."/>
            <person name="Kobayashi T."/>
            <person name="Uehara T."/>
        </authorList>
    </citation>
    <scope>NUCLEOTIDE SEQUENCE [LARGE SCALE GENOMIC DNA]</scope>
    <source>
        <strain evidence="2 3">Japan</strain>
    </source>
</reference>
<dbReference type="Proteomes" id="UP001307889">
    <property type="component" value="Chromosome 7"/>
</dbReference>
<feature type="compositionally biased region" description="Basic and acidic residues" evidence="1">
    <location>
        <begin position="94"/>
        <end position="108"/>
    </location>
</feature>
<protein>
    <submittedName>
        <fullName evidence="2">Uncharacterized protein</fullName>
    </submittedName>
</protein>
<evidence type="ECO:0000313" key="2">
    <source>
        <dbReference type="EMBL" id="BES96602.1"/>
    </source>
</evidence>
<evidence type="ECO:0000256" key="1">
    <source>
        <dbReference type="SAM" id="MobiDB-lite"/>
    </source>
</evidence>
<name>A0ABN7AYY2_9HEMI</name>
<dbReference type="EMBL" id="AP028915">
    <property type="protein sequence ID" value="BES96602.1"/>
    <property type="molecule type" value="Genomic_DNA"/>
</dbReference>
<proteinExistence type="predicted"/>
<gene>
    <name evidence="2" type="ORF">NTJ_09414</name>
</gene>
<feature type="region of interest" description="Disordered" evidence="1">
    <location>
        <begin position="60"/>
        <end position="115"/>
    </location>
</feature>
<keyword evidence="3" id="KW-1185">Reference proteome</keyword>
<sequence length="127" mass="14541">MAILQYEERSPHWYGSTVRSPFFHLTTRRRRDPSARRFAGLPVQPYLGVLMRRKSALGNESLLSPDPEAAPPRHTRRFYGHGPSRIVPGPSSSDRNRAADEGNSDESRRHRSVSGHSAYVIRLYERE</sequence>
<accession>A0ABN7AYY2</accession>